<dbReference type="Proteomes" id="UP000298663">
    <property type="component" value="Chromosome X"/>
</dbReference>
<proteinExistence type="predicted"/>
<organism evidence="4 5">
    <name type="scientific">Steinernema carpocapsae</name>
    <name type="common">Entomopathogenic nematode</name>
    <dbReference type="NCBI Taxonomy" id="34508"/>
    <lineage>
        <taxon>Eukaryota</taxon>
        <taxon>Metazoa</taxon>
        <taxon>Ecdysozoa</taxon>
        <taxon>Nematoda</taxon>
        <taxon>Chromadorea</taxon>
        <taxon>Rhabditida</taxon>
        <taxon>Tylenchina</taxon>
        <taxon>Panagrolaimomorpha</taxon>
        <taxon>Strongyloidoidea</taxon>
        <taxon>Steinernematidae</taxon>
        <taxon>Steinernema</taxon>
    </lineage>
</organism>
<feature type="region of interest" description="Disordered" evidence="1">
    <location>
        <begin position="37"/>
        <end position="57"/>
    </location>
</feature>
<feature type="transmembrane region" description="Helical" evidence="2">
    <location>
        <begin position="85"/>
        <end position="105"/>
    </location>
</feature>
<keyword evidence="3" id="KW-0732">Signal</keyword>
<reference evidence="4 5" key="2">
    <citation type="journal article" date="2019" name="G3 (Bethesda)">
        <title>Hybrid Assembly of the Genome of the Entomopathogenic Nematode Steinernema carpocapsae Identifies the X-Chromosome.</title>
        <authorList>
            <person name="Serra L."/>
            <person name="Macchietto M."/>
            <person name="Macias-Munoz A."/>
            <person name="McGill C.J."/>
            <person name="Rodriguez I.M."/>
            <person name="Rodriguez B."/>
            <person name="Murad R."/>
            <person name="Mortazavi A."/>
        </authorList>
    </citation>
    <scope>NUCLEOTIDE SEQUENCE [LARGE SCALE GENOMIC DNA]</scope>
    <source>
        <strain evidence="4 5">ALL</strain>
    </source>
</reference>
<evidence type="ECO:0000256" key="2">
    <source>
        <dbReference type="SAM" id="Phobius"/>
    </source>
</evidence>
<keyword evidence="2" id="KW-0812">Transmembrane</keyword>
<evidence type="ECO:0000313" key="4">
    <source>
        <dbReference type="EMBL" id="TMS34829.1"/>
    </source>
</evidence>
<accession>A0A4U8UQ03</accession>
<evidence type="ECO:0000256" key="3">
    <source>
        <dbReference type="SAM" id="SignalP"/>
    </source>
</evidence>
<feature type="signal peptide" evidence="3">
    <location>
        <begin position="1"/>
        <end position="20"/>
    </location>
</feature>
<dbReference type="OrthoDB" id="10477297at2759"/>
<keyword evidence="2" id="KW-0472">Membrane</keyword>
<dbReference type="AlphaFoldDB" id="A0A4U8UQ03"/>
<comment type="caution">
    <text evidence="4">The sequence shown here is derived from an EMBL/GenBank/DDBJ whole genome shotgun (WGS) entry which is preliminary data.</text>
</comment>
<evidence type="ECO:0000313" key="5">
    <source>
        <dbReference type="Proteomes" id="UP000298663"/>
    </source>
</evidence>
<protein>
    <submittedName>
        <fullName evidence="4">Uncharacterized protein</fullName>
    </submittedName>
</protein>
<dbReference type="EMBL" id="AZBU02000001">
    <property type="protein sequence ID" value="TMS34829.1"/>
    <property type="molecule type" value="Genomic_DNA"/>
</dbReference>
<sequence>MRWFLIVVCCAGFFLQGTSSSVDAPVIEIVQDERIPDQSASASISEQNDDKEALETNKIATGRPSLMEYPITESHTTPKSPSASVPFFSVAGFAPVFTLVLMRLLI</sequence>
<evidence type="ECO:0000256" key="1">
    <source>
        <dbReference type="SAM" id="MobiDB-lite"/>
    </source>
</evidence>
<keyword evidence="2" id="KW-1133">Transmembrane helix</keyword>
<feature type="chain" id="PRO_5021000271" evidence="3">
    <location>
        <begin position="21"/>
        <end position="106"/>
    </location>
</feature>
<name>A0A4U8UQ03_STECR</name>
<keyword evidence="5" id="KW-1185">Reference proteome</keyword>
<dbReference type="EMBL" id="CM016762">
    <property type="protein sequence ID" value="TMS34829.1"/>
    <property type="molecule type" value="Genomic_DNA"/>
</dbReference>
<gene>
    <name evidence="4" type="ORF">L596_002343</name>
</gene>
<reference evidence="4 5" key="1">
    <citation type="journal article" date="2015" name="Genome Biol.">
        <title>Comparative genomics of Steinernema reveals deeply conserved gene regulatory networks.</title>
        <authorList>
            <person name="Dillman A.R."/>
            <person name="Macchietto M."/>
            <person name="Porter C.F."/>
            <person name="Rogers A."/>
            <person name="Williams B."/>
            <person name="Antoshechkin I."/>
            <person name="Lee M.M."/>
            <person name="Goodwin Z."/>
            <person name="Lu X."/>
            <person name="Lewis E.E."/>
            <person name="Goodrich-Blair H."/>
            <person name="Stock S.P."/>
            <person name="Adams B.J."/>
            <person name="Sternberg P.W."/>
            <person name="Mortazavi A."/>
        </authorList>
    </citation>
    <scope>NUCLEOTIDE SEQUENCE [LARGE SCALE GENOMIC DNA]</scope>
    <source>
        <strain evidence="4 5">ALL</strain>
    </source>
</reference>